<accession>A0A813TNN2</accession>
<protein>
    <submittedName>
        <fullName evidence="1">Uncharacterized protein</fullName>
    </submittedName>
</protein>
<sequence length="138" mass="15755">MVLHGKDKALEHIPKSSIAFISKITHVQRGISSVTMPPRDHYIIQFDHKDMKNLRGRVYETMIDFDYSQLGEGIVPATNDIHRGIRRAQIPIPTVGHLYAACLNENTKEINHLIELNRFEADDILRRLSLVSNGNTKK</sequence>
<name>A0A813TNN2_ADIRI</name>
<dbReference type="Proteomes" id="UP000663828">
    <property type="component" value="Unassembled WGS sequence"/>
</dbReference>
<keyword evidence="2" id="KW-1185">Reference proteome</keyword>
<organism evidence="1 2">
    <name type="scientific">Adineta ricciae</name>
    <name type="common">Rotifer</name>
    <dbReference type="NCBI Taxonomy" id="249248"/>
    <lineage>
        <taxon>Eukaryota</taxon>
        <taxon>Metazoa</taxon>
        <taxon>Spiralia</taxon>
        <taxon>Gnathifera</taxon>
        <taxon>Rotifera</taxon>
        <taxon>Eurotatoria</taxon>
        <taxon>Bdelloidea</taxon>
        <taxon>Adinetida</taxon>
        <taxon>Adinetidae</taxon>
        <taxon>Adineta</taxon>
    </lineage>
</organism>
<evidence type="ECO:0000313" key="1">
    <source>
        <dbReference type="EMBL" id="CAF0814305.1"/>
    </source>
</evidence>
<proteinExistence type="predicted"/>
<comment type="caution">
    <text evidence="1">The sequence shown here is derived from an EMBL/GenBank/DDBJ whole genome shotgun (WGS) entry which is preliminary data.</text>
</comment>
<gene>
    <name evidence="1" type="ORF">XAT740_LOCUS3629</name>
</gene>
<dbReference type="AlphaFoldDB" id="A0A813TNN2"/>
<evidence type="ECO:0000313" key="2">
    <source>
        <dbReference type="Proteomes" id="UP000663828"/>
    </source>
</evidence>
<dbReference type="EMBL" id="CAJNOR010000140">
    <property type="protein sequence ID" value="CAF0814305.1"/>
    <property type="molecule type" value="Genomic_DNA"/>
</dbReference>
<reference evidence="1" key="1">
    <citation type="submission" date="2021-02" db="EMBL/GenBank/DDBJ databases">
        <authorList>
            <person name="Nowell W R."/>
        </authorList>
    </citation>
    <scope>NUCLEOTIDE SEQUENCE</scope>
</reference>